<dbReference type="RefSeq" id="WP_015664548.1">
    <property type="nucleotide sequence ID" value="NC_020453.1"/>
</dbReference>
<organism evidence="2 3">
    <name type="scientific">Bradyrhizobium oligotrophicum S58</name>
    <dbReference type="NCBI Taxonomy" id="1245469"/>
    <lineage>
        <taxon>Bacteria</taxon>
        <taxon>Pseudomonadati</taxon>
        <taxon>Pseudomonadota</taxon>
        <taxon>Alphaproteobacteria</taxon>
        <taxon>Hyphomicrobiales</taxon>
        <taxon>Nitrobacteraceae</taxon>
        <taxon>Bradyrhizobium</taxon>
    </lineage>
</organism>
<feature type="transmembrane region" description="Helical" evidence="1">
    <location>
        <begin position="59"/>
        <end position="83"/>
    </location>
</feature>
<proteinExistence type="predicted"/>
<evidence type="ECO:0000256" key="1">
    <source>
        <dbReference type="SAM" id="Phobius"/>
    </source>
</evidence>
<keyword evidence="1" id="KW-0812">Transmembrane</keyword>
<keyword evidence="1" id="KW-1133">Transmembrane helix</keyword>
<dbReference type="Proteomes" id="UP000011841">
    <property type="component" value="Chromosome"/>
</dbReference>
<dbReference type="AlphaFoldDB" id="M4Z3J6"/>
<keyword evidence="3" id="KW-1185">Reference proteome</keyword>
<reference evidence="2 3" key="1">
    <citation type="journal article" date="2013" name="Appl. Environ. Microbiol.">
        <title>Genome analysis suggests that the soil oligotrophic bacterium Agromonas oligotrophica (Bradyrhizobium oligotrophicum) is a nitrogen-fixing symbiont of Aeschynomene indica.</title>
        <authorList>
            <person name="Okubo T."/>
            <person name="Fukushima S."/>
            <person name="Itakura M."/>
            <person name="Oshima K."/>
            <person name="Longtonglang A."/>
            <person name="Teaumroong N."/>
            <person name="Mitsui H."/>
            <person name="Hattori M."/>
            <person name="Hattori R."/>
            <person name="Hattori T."/>
            <person name="Minamisawa K."/>
        </authorList>
    </citation>
    <scope>NUCLEOTIDE SEQUENCE [LARGE SCALE GENOMIC DNA]</scope>
    <source>
        <strain evidence="2 3">S58</strain>
    </source>
</reference>
<keyword evidence="1" id="KW-0472">Membrane</keyword>
<dbReference type="PATRIC" id="fig|1245469.3.peg.1441"/>
<dbReference type="STRING" id="1245469.S58_14090"/>
<gene>
    <name evidence="2" type="ORF">S58_14090</name>
</gene>
<evidence type="ECO:0000313" key="2">
    <source>
        <dbReference type="EMBL" id="BAM87417.1"/>
    </source>
</evidence>
<protein>
    <recommendedName>
        <fullName evidence="4">Transmembrane protein</fullName>
    </recommendedName>
</protein>
<sequence length="113" mass="11453">MSDPQQETVVAVGTTTANARLGVGSWTIIVILVALLGASGFVAYLGWTLGSGADVTTAGYVAMALGVVVSLAVGFGLMGLVFYSSRRGYDEPAVFITTEGGSDSSVENAGDNK</sequence>
<dbReference type="KEGG" id="aol:S58_14090"/>
<evidence type="ECO:0000313" key="3">
    <source>
        <dbReference type="Proteomes" id="UP000011841"/>
    </source>
</evidence>
<dbReference type="eggNOG" id="ENOG50339PG">
    <property type="taxonomic scope" value="Bacteria"/>
</dbReference>
<dbReference type="GeneID" id="301815357"/>
<accession>M4Z3J6</accession>
<dbReference type="EMBL" id="AP012603">
    <property type="protein sequence ID" value="BAM87417.1"/>
    <property type="molecule type" value="Genomic_DNA"/>
</dbReference>
<name>M4Z3J6_9BRAD</name>
<feature type="transmembrane region" description="Helical" evidence="1">
    <location>
        <begin position="26"/>
        <end position="47"/>
    </location>
</feature>
<dbReference type="HOGENOM" id="CLU_2128703_0_0_5"/>
<evidence type="ECO:0008006" key="4">
    <source>
        <dbReference type="Google" id="ProtNLM"/>
    </source>
</evidence>